<dbReference type="AlphaFoldDB" id="A0AAN8MAD1"/>
<evidence type="ECO:0000256" key="2">
    <source>
        <dbReference type="ARBA" id="ARBA00022737"/>
    </source>
</evidence>
<dbReference type="InterPro" id="IPR035976">
    <property type="entry name" value="Sushi/SCR/CCP_sf"/>
</dbReference>
<protein>
    <recommendedName>
        <fullName evidence="6">Sushi domain-containing protein</fullName>
    </recommendedName>
</protein>
<evidence type="ECO:0000313" key="8">
    <source>
        <dbReference type="Proteomes" id="UP001356427"/>
    </source>
</evidence>
<keyword evidence="4" id="KW-0768">Sushi</keyword>
<sequence length="346" mass="38276">MNISLGFKVGSKVEFQCQQGHLLQGSTTRLCLSDLTWSGSQPTCIPHWCKQPKSPPNADVVGMDLALYGYTLLYSCQPGFILSGGSEHRVCRSDGSWTGKVPICRVGSKLTEKPTIPLQGMPRPNIHVPDDVFAPDFIWRGSYDYKGQKQPMILTITSFNSSSGIVNVTLSDSNLEFLLSGVYKNREARLMLLLYHMKALAHSTYNQVTEETWAMDGFVSAEPDGGSYVFQGFIQGKDYGQFGLQRLGMKVRETNITTPGTPHVTNSSFVIIAILVPFFGLVLAGLGFYLYKQRKTDQTQYSGCSVHENNNGQATYENPMYDTNTKSAEGKVVRFDPNLNTVCTVV</sequence>
<dbReference type="InterPro" id="IPR051277">
    <property type="entry name" value="SEZ6_CSMD_C4BPB_Regulators"/>
</dbReference>
<evidence type="ECO:0000256" key="1">
    <source>
        <dbReference type="ARBA" id="ARBA00022729"/>
    </source>
</evidence>
<dbReference type="EMBL" id="JAGTTL010000002">
    <property type="protein sequence ID" value="KAK6327208.1"/>
    <property type="molecule type" value="Genomic_DNA"/>
</dbReference>
<gene>
    <name evidence="7" type="ORF">J4Q44_G00028530</name>
</gene>
<keyword evidence="2" id="KW-0677">Repeat</keyword>
<accession>A0AAN8MAD1</accession>
<feature type="domain" description="Sushi" evidence="6">
    <location>
        <begin position="47"/>
        <end position="106"/>
    </location>
</feature>
<keyword evidence="5" id="KW-0812">Transmembrane</keyword>
<feature type="transmembrane region" description="Helical" evidence="5">
    <location>
        <begin position="269"/>
        <end position="291"/>
    </location>
</feature>
<evidence type="ECO:0000259" key="6">
    <source>
        <dbReference type="PROSITE" id="PS50923"/>
    </source>
</evidence>
<dbReference type="Pfam" id="PF00084">
    <property type="entry name" value="Sushi"/>
    <property type="match status" value="2"/>
</dbReference>
<keyword evidence="3 4" id="KW-1015">Disulfide bond</keyword>
<keyword evidence="5" id="KW-1133">Transmembrane helix</keyword>
<proteinExistence type="predicted"/>
<dbReference type="SUPFAM" id="SSF57535">
    <property type="entry name" value="Complement control module/SCR domain"/>
    <property type="match status" value="2"/>
</dbReference>
<evidence type="ECO:0000256" key="3">
    <source>
        <dbReference type="ARBA" id="ARBA00023157"/>
    </source>
</evidence>
<keyword evidence="5" id="KW-0472">Membrane</keyword>
<dbReference type="PANTHER" id="PTHR45656">
    <property type="entry name" value="PROTEIN CBR-CLEC-78"/>
    <property type="match status" value="1"/>
</dbReference>
<dbReference type="SMART" id="SM00032">
    <property type="entry name" value="CCP"/>
    <property type="match status" value="2"/>
</dbReference>
<keyword evidence="8" id="KW-1185">Reference proteome</keyword>
<dbReference type="PROSITE" id="PS50923">
    <property type="entry name" value="SUSHI"/>
    <property type="match status" value="2"/>
</dbReference>
<feature type="domain" description="Sushi" evidence="6">
    <location>
        <begin position="1"/>
        <end position="46"/>
    </location>
</feature>
<dbReference type="Gene3D" id="2.10.70.10">
    <property type="entry name" value="Complement Module, domain 1"/>
    <property type="match status" value="2"/>
</dbReference>
<dbReference type="CDD" id="cd00033">
    <property type="entry name" value="CCP"/>
    <property type="match status" value="2"/>
</dbReference>
<comment type="caution">
    <text evidence="7">The sequence shown here is derived from an EMBL/GenBank/DDBJ whole genome shotgun (WGS) entry which is preliminary data.</text>
</comment>
<evidence type="ECO:0000256" key="5">
    <source>
        <dbReference type="SAM" id="Phobius"/>
    </source>
</evidence>
<evidence type="ECO:0000256" key="4">
    <source>
        <dbReference type="PROSITE-ProRule" id="PRU00302"/>
    </source>
</evidence>
<dbReference type="PANTHER" id="PTHR45656:SF4">
    <property type="entry name" value="PROTEIN CBR-CLEC-78"/>
    <property type="match status" value="1"/>
</dbReference>
<name>A0AAN8MAD1_9TELE</name>
<feature type="disulfide bond" evidence="4">
    <location>
        <begin position="17"/>
        <end position="44"/>
    </location>
</feature>
<comment type="caution">
    <text evidence="4">Lacks conserved residue(s) required for the propagation of feature annotation.</text>
</comment>
<reference evidence="7 8" key="1">
    <citation type="submission" date="2021-04" db="EMBL/GenBank/DDBJ databases">
        <authorList>
            <person name="De Guttry C."/>
            <person name="Zahm M."/>
            <person name="Klopp C."/>
            <person name="Cabau C."/>
            <person name="Louis A."/>
            <person name="Berthelot C."/>
            <person name="Parey E."/>
            <person name="Roest Crollius H."/>
            <person name="Montfort J."/>
            <person name="Robinson-Rechavi M."/>
            <person name="Bucao C."/>
            <person name="Bouchez O."/>
            <person name="Gislard M."/>
            <person name="Lluch J."/>
            <person name="Milhes M."/>
            <person name="Lampietro C."/>
            <person name="Lopez Roques C."/>
            <person name="Donnadieu C."/>
            <person name="Braasch I."/>
            <person name="Desvignes T."/>
            <person name="Postlethwait J."/>
            <person name="Bobe J."/>
            <person name="Wedekind C."/>
            <person name="Guiguen Y."/>
        </authorList>
    </citation>
    <scope>NUCLEOTIDE SEQUENCE [LARGE SCALE GENOMIC DNA]</scope>
    <source>
        <strain evidence="7">Cs_M1</strain>
        <tissue evidence="7">Blood</tissue>
    </source>
</reference>
<evidence type="ECO:0000313" key="7">
    <source>
        <dbReference type="EMBL" id="KAK6327208.1"/>
    </source>
</evidence>
<keyword evidence="1" id="KW-0732">Signal</keyword>
<organism evidence="7 8">
    <name type="scientific">Coregonus suidteri</name>
    <dbReference type="NCBI Taxonomy" id="861788"/>
    <lineage>
        <taxon>Eukaryota</taxon>
        <taxon>Metazoa</taxon>
        <taxon>Chordata</taxon>
        <taxon>Craniata</taxon>
        <taxon>Vertebrata</taxon>
        <taxon>Euteleostomi</taxon>
        <taxon>Actinopterygii</taxon>
        <taxon>Neopterygii</taxon>
        <taxon>Teleostei</taxon>
        <taxon>Protacanthopterygii</taxon>
        <taxon>Salmoniformes</taxon>
        <taxon>Salmonidae</taxon>
        <taxon>Coregoninae</taxon>
        <taxon>Coregonus</taxon>
    </lineage>
</organism>
<dbReference type="Proteomes" id="UP001356427">
    <property type="component" value="Unassembled WGS sequence"/>
</dbReference>
<dbReference type="InterPro" id="IPR000436">
    <property type="entry name" value="Sushi_SCR_CCP_dom"/>
</dbReference>